<name>A0A8H7VKB9_9FUNG</name>
<dbReference type="PANTHER" id="PTHR21017">
    <property type="entry name" value="NIPSNAP-RELATED"/>
    <property type="match status" value="1"/>
</dbReference>
<proteinExistence type="inferred from homology"/>
<dbReference type="Proteomes" id="UP000646827">
    <property type="component" value="Unassembled WGS sequence"/>
</dbReference>
<protein>
    <recommendedName>
        <fullName evidence="3">NIPSNAP domain-containing protein</fullName>
    </recommendedName>
</protein>
<keyword evidence="5" id="KW-1185">Reference proteome</keyword>
<dbReference type="InterPro" id="IPR030476">
    <property type="entry name" value="Pentaxin_CS"/>
</dbReference>
<dbReference type="OrthoDB" id="10262843at2759"/>
<dbReference type="InterPro" id="IPR051557">
    <property type="entry name" value="NipSnap_domain"/>
</dbReference>
<feature type="region of interest" description="Disordered" evidence="2">
    <location>
        <begin position="42"/>
        <end position="62"/>
    </location>
</feature>
<dbReference type="Gene3D" id="3.30.70.100">
    <property type="match status" value="2"/>
</dbReference>
<dbReference type="SUPFAM" id="SSF54909">
    <property type="entry name" value="Dimeric alpha+beta barrel"/>
    <property type="match status" value="2"/>
</dbReference>
<evidence type="ECO:0000313" key="4">
    <source>
        <dbReference type="EMBL" id="KAG2219668.1"/>
    </source>
</evidence>
<feature type="domain" description="NIPSNAP" evidence="3">
    <location>
        <begin position="107"/>
        <end position="204"/>
    </location>
</feature>
<feature type="domain" description="NIPSNAP" evidence="3">
    <location>
        <begin position="218"/>
        <end position="315"/>
    </location>
</feature>
<dbReference type="GO" id="GO:0005739">
    <property type="term" value="C:mitochondrion"/>
    <property type="evidence" value="ECO:0007669"/>
    <property type="project" value="TreeGrafter"/>
</dbReference>
<dbReference type="Pfam" id="PF07978">
    <property type="entry name" value="NIPSNAP"/>
    <property type="match status" value="2"/>
</dbReference>
<dbReference type="EMBL" id="JAEPRB010000169">
    <property type="protein sequence ID" value="KAG2219668.1"/>
    <property type="molecule type" value="Genomic_DNA"/>
</dbReference>
<evidence type="ECO:0000313" key="5">
    <source>
        <dbReference type="Proteomes" id="UP000646827"/>
    </source>
</evidence>
<evidence type="ECO:0000259" key="3">
    <source>
        <dbReference type="Pfam" id="PF07978"/>
    </source>
</evidence>
<feature type="compositionally biased region" description="Low complexity" evidence="2">
    <location>
        <begin position="51"/>
        <end position="61"/>
    </location>
</feature>
<dbReference type="PANTHER" id="PTHR21017:SF17">
    <property type="entry name" value="PROTEIN NIPSNAP"/>
    <property type="match status" value="1"/>
</dbReference>
<accession>A0A8H7VKB9</accession>
<dbReference type="AlphaFoldDB" id="A0A8H7VKB9"/>
<evidence type="ECO:0000256" key="1">
    <source>
        <dbReference type="ARBA" id="ARBA00005291"/>
    </source>
</evidence>
<dbReference type="FunFam" id="3.30.70.100:FF:000004">
    <property type="entry name" value="NIPSNAP family protein"/>
    <property type="match status" value="1"/>
</dbReference>
<gene>
    <name evidence="4" type="ORF">INT45_011852</name>
</gene>
<dbReference type="PROSITE" id="PS00289">
    <property type="entry name" value="PTX_1"/>
    <property type="match status" value="1"/>
</dbReference>
<dbReference type="InterPro" id="IPR012577">
    <property type="entry name" value="NIPSNAP"/>
</dbReference>
<organism evidence="4 5">
    <name type="scientific">Circinella minor</name>
    <dbReference type="NCBI Taxonomy" id="1195481"/>
    <lineage>
        <taxon>Eukaryota</taxon>
        <taxon>Fungi</taxon>
        <taxon>Fungi incertae sedis</taxon>
        <taxon>Mucoromycota</taxon>
        <taxon>Mucoromycotina</taxon>
        <taxon>Mucoromycetes</taxon>
        <taxon>Mucorales</taxon>
        <taxon>Lichtheimiaceae</taxon>
        <taxon>Circinella</taxon>
    </lineage>
</organism>
<comment type="similarity">
    <text evidence="1">Belongs to the NipSnap family.</text>
</comment>
<evidence type="ECO:0000256" key="2">
    <source>
        <dbReference type="SAM" id="MobiDB-lite"/>
    </source>
</evidence>
<dbReference type="InterPro" id="IPR011008">
    <property type="entry name" value="Dimeric_a/b-barrel"/>
</dbReference>
<reference evidence="4 5" key="1">
    <citation type="submission" date="2020-12" db="EMBL/GenBank/DDBJ databases">
        <title>Metabolic potential, ecology and presence of endohyphal bacteria is reflected in genomic diversity of Mucoromycotina.</title>
        <authorList>
            <person name="Muszewska A."/>
            <person name="Okrasinska A."/>
            <person name="Steczkiewicz K."/>
            <person name="Drgas O."/>
            <person name="Orlowska M."/>
            <person name="Perlinska-Lenart U."/>
            <person name="Aleksandrzak-Piekarczyk T."/>
            <person name="Szatraj K."/>
            <person name="Zielenkiewicz U."/>
            <person name="Pilsyk S."/>
            <person name="Malc E."/>
            <person name="Mieczkowski P."/>
            <person name="Kruszewska J.S."/>
            <person name="Biernat P."/>
            <person name="Pawlowska J."/>
        </authorList>
    </citation>
    <scope>NUCLEOTIDE SEQUENCE [LARGE SCALE GENOMIC DNA]</scope>
    <source>
        <strain evidence="4 5">CBS 142.35</strain>
    </source>
</reference>
<comment type="caution">
    <text evidence="4">The sequence shown here is derived from an EMBL/GenBank/DDBJ whole genome shotgun (WGS) entry which is preliminary data.</text>
</comment>
<dbReference type="GO" id="GO:0000423">
    <property type="term" value="P:mitophagy"/>
    <property type="evidence" value="ECO:0007669"/>
    <property type="project" value="UniProtKB-ARBA"/>
</dbReference>
<sequence length="317" mass="36973">MSSFLLRSSRGLSAGILPRTALYNCQKSLFHTTPAAVLQQSSRVLTPENKTTTTTQAAQNNGVDEKKRDQNVANDFIEAVLYGSKKTKEEDNQTHSKTLARGKYVHELQKHKVKPEKVEEYINLVTSYFPKMANDPRNELHLCGSWETVIGELDTFVHIWEYKGYPGHRNTLQRLAQDPEYNAFLKQLRPLLISRENNVMLEFSFWKTSPPMETDGIYELRHYQLKPGRLLEWETEWRKGLECRRQYCEPVGAWFSQLGELHSVHHMWTYPDLQTRKTTREDAWNVDGWAETVYKTVRLVDNMSSYILKPLSYSPLR</sequence>